<evidence type="ECO:0000256" key="1">
    <source>
        <dbReference type="SAM" id="SignalP"/>
    </source>
</evidence>
<keyword evidence="3" id="KW-1185">Reference proteome</keyword>
<organism evidence="2 3">
    <name type="scientific">Chitinivibrio alkaliphilus ACht1</name>
    <dbReference type="NCBI Taxonomy" id="1313304"/>
    <lineage>
        <taxon>Bacteria</taxon>
        <taxon>Pseudomonadati</taxon>
        <taxon>Fibrobacterota</taxon>
        <taxon>Chitinivibrionia</taxon>
        <taxon>Chitinivibrionales</taxon>
        <taxon>Chitinivibrionaceae</taxon>
        <taxon>Chitinivibrio</taxon>
    </lineage>
</organism>
<accession>U7DDE0</accession>
<evidence type="ECO:0008006" key="4">
    <source>
        <dbReference type="Google" id="ProtNLM"/>
    </source>
</evidence>
<keyword evidence="1" id="KW-0732">Signal</keyword>
<dbReference type="AlphaFoldDB" id="U7DDE0"/>
<feature type="signal peptide" evidence="1">
    <location>
        <begin position="1"/>
        <end position="20"/>
    </location>
</feature>
<dbReference type="RefSeq" id="WP_022635929.1">
    <property type="nucleotide sequence ID" value="NZ_ASJR01000003.1"/>
</dbReference>
<dbReference type="Proteomes" id="UP000017148">
    <property type="component" value="Unassembled WGS sequence"/>
</dbReference>
<sequence length="396" mass="42781">MRLSFCLLLLILCSCSVDLAGPGSETGNPKVAGVIMHEDEPVEHGSVSFFPETPSHGIEGGEEIRTESNDKGVFSVSLPEGGRYRALAWSTDSSFGVTMPLDDIQEDIEFSPWHMDTTSSVQIYRGNFGADSLDVHMVATPFSAKVAPEKEFVDFDHVPPGNYALSFGTEDTLSKDSLTVYSGESGIYIIEASTVVVLGDPDDTVLVELLQYLHGATGLQYGIVSCLEEAPEVLTEAELVYITPDFAFSQTVADQIRKQAFPVLSGHGEYHHALGFGTDGSSSLYRETTSIQITEEGLSHPLAAFLNAVTVQHMPLYADTTALAWTHVGPDAKIIGQGITDQQESYVFLYSMGSLLADGTLAHGHRMGFPLSSSPLLHNGDARRLLAEMILWAVLS</sequence>
<evidence type="ECO:0000313" key="3">
    <source>
        <dbReference type="Proteomes" id="UP000017148"/>
    </source>
</evidence>
<name>U7DDE0_9BACT</name>
<dbReference type="PROSITE" id="PS51257">
    <property type="entry name" value="PROKAR_LIPOPROTEIN"/>
    <property type="match status" value="1"/>
</dbReference>
<reference evidence="2 3" key="1">
    <citation type="journal article" date="2013" name="Environ. Microbiol.">
        <title>Genome analysis of Chitinivibrio alkaliphilus gen. nov., sp. nov., a novel extremely haloalkaliphilic anaerobic chitinolytic bacterium from the candidate phylum Termite Group 3.</title>
        <authorList>
            <person name="Sorokin D.Y."/>
            <person name="Gumerov V.M."/>
            <person name="Rakitin A.L."/>
            <person name="Beletsky A.V."/>
            <person name="Damste J.S."/>
            <person name="Muyzer G."/>
            <person name="Mardanov A.V."/>
            <person name="Ravin N.V."/>
        </authorList>
    </citation>
    <scope>NUCLEOTIDE SEQUENCE [LARGE SCALE GENOMIC DNA]</scope>
    <source>
        <strain evidence="2 3">ACht1</strain>
    </source>
</reference>
<dbReference type="EMBL" id="ASJR01000003">
    <property type="protein sequence ID" value="ERP38901.1"/>
    <property type="molecule type" value="Genomic_DNA"/>
</dbReference>
<feature type="chain" id="PRO_5004679219" description="Carboxypeptidase regulatory-like domain-containing protein" evidence="1">
    <location>
        <begin position="21"/>
        <end position="396"/>
    </location>
</feature>
<protein>
    <recommendedName>
        <fullName evidence="4">Carboxypeptidase regulatory-like domain-containing protein</fullName>
    </recommendedName>
</protein>
<gene>
    <name evidence="2" type="ORF">CALK_0387</name>
</gene>
<evidence type="ECO:0000313" key="2">
    <source>
        <dbReference type="EMBL" id="ERP38901.1"/>
    </source>
</evidence>
<comment type="caution">
    <text evidence="2">The sequence shown here is derived from an EMBL/GenBank/DDBJ whole genome shotgun (WGS) entry which is preliminary data.</text>
</comment>
<proteinExistence type="predicted"/>